<evidence type="ECO:0000256" key="1">
    <source>
        <dbReference type="ARBA" id="ARBA00009059"/>
    </source>
</evidence>
<accession>A0A8H3I1G7</accession>
<evidence type="ECO:0000313" key="13">
    <source>
        <dbReference type="Proteomes" id="UP000663827"/>
    </source>
</evidence>
<comment type="catalytic activity">
    <reaction evidence="8">
        <text>N-terminal L-seryl-L-prolyl-L-lysyl-[protein] + 3 S-adenosyl-L-methionine = N-terminal N,N,N-trimethyl-L-seryl-L-prolyl-L-lysyl-[protein] + 3 S-adenosyl-L-homocysteine + 3 H(+)</text>
        <dbReference type="Rhea" id="RHEA:54724"/>
        <dbReference type="Rhea" id="RHEA-COMP:13789"/>
        <dbReference type="Rhea" id="RHEA-COMP:13973"/>
        <dbReference type="ChEBI" id="CHEBI:15378"/>
        <dbReference type="ChEBI" id="CHEBI:57856"/>
        <dbReference type="ChEBI" id="CHEBI:59789"/>
        <dbReference type="ChEBI" id="CHEBI:138061"/>
        <dbReference type="ChEBI" id="CHEBI:138317"/>
        <dbReference type="EC" id="2.1.1.244"/>
    </reaction>
</comment>
<evidence type="ECO:0000256" key="4">
    <source>
        <dbReference type="ARBA" id="ARBA00022691"/>
    </source>
</evidence>
<feature type="binding site" evidence="11">
    <location>
        <position position="187"/>
    </location>
    <ligand>
        <name>S-adenosyl-L-methionine</name>
        <dbReference type="ChEBI" id="CHEBI:59789"/>
    </ligand>
</feature>
<comment type="catalytic activity">
    <reaction evidence="10">
        <text>N-terminal L-alanyl-L-prolyl-L-lysyl-[protein] + 3 S-adenosyl-L-methionine = N-terminal N,N,N-trimethyl-L-alanyl-L-prolyl-L-lysyl-[protein] + 3 S-adenosyl-L-homocysteine + 3 H(+)</text>
        <dbReference type="Rhea" id="RHEA:54712"/>
        <dbReference type="Rhea" id="RHEA-COMP:13785"/>
        <dbReference type="Rhea" id="RHEA-COMP:13971"/>
        <dbReference type="ChEBI" id="CHEBI:15378"/>
        <dbReference type="ChEBI" id="CHEBI:57856"/>
        <dbReference type="ChEBI" id="CHEBI:59789"/>
        <dbReference type="ChEBI" id="CHEBI:138057"/>
        <dbReference type="ChEBI" id="CHEBI:138315"/>
        <dbReference type="EC" id="2.1.1.244"/>
    </reaction>
</comment>
<dbReference type="PIRSF" id="PIRSF016958">
    <property type="entry name" value="DUF858_MeTrfase_lik"/>
    <property type="match status" value="1"/>
</dbReference>
<dbReference type="GO" id="GO:0005737">
    <property type="term" value="C:cytoplasm"/>
    <property type="evidence" value="ECO:0007669"/>
    <property type="project" value="TreeGrafter"/>
</dbReference>
<organism evidence="12 13">
    <name type="scientific">Rhizoctonia solani</name>
    <dbReference type="NCBI Taxonomy" id="456999"/>
    <lineage>
        <taxon>Eukaryota</taxon>
        <taxon>Fungi</taxon>
        <taxon>Dikarya</taxon>
        <taxon>Basidiomycota</taxon>
        <taxon>Agaricomycotina</taxon>
        <taxon>Agaricomycetes</taxon>
        <taxon>Cantharellales</taxon>
        <taxon>Ceratobasidiaceae</taxon>
        <taxon>Rhizoctonia</taxon>
    </lineage>
</organism>
<dbReference type="PANTHER" id="PTHR12753:SF0">
    <property type="entry name" value="ALPHA N-TERMINAL PROTEIN METHYLTRANSFERASE 1"/>
    <property type="match status" value="1"/>
</dbReference>
<evidence type="ECO:0000256" key="7">
    <source>
        <dbReference type="ARBA" id="ARBA00043129"/>
    </source>
</evidence>
<evidence type="ECO:0000256" key="8">
    <source>
        <dbReference type="ARBA" id="ARBA00047306"/>
    </source>
</evidence>
<sequence length="290" mass="31752">MSQNPDLTLGLEYWDTQEATIDGVLGGFGEGPLPRVESLGSRQFLMSVRNDLCRVPSVLRRLDAPALDAPRRRARALDIGAGRPPFVTHTPSDTQGDSGIGRVTACTLLPLVDDVVLVEPAEHFISKAMDDAPDWQGISDLTKSVTFVQMPLQSFDASQPVPADSFRIGCGADLSNPEVGYDVVWCQWCLGHLTDTDLVKFLKQAKMALRAPEDPRHPRSAGVIVLKENTTEDGENGEPVSIYAEDDSTFTRSDAAWKRVFKEAGLSLIKEEVQEGLPEGLLEVKSYCLR</sequence>
<feature type="binding site" evidence="11">
    <location>
        <position position="102"/>
    </location>
    <ligand>
        <name>S-adenosyl-L-methionine</name>
        <dbReference type="ChEBI" id="CHEBI:59789"/>
    </ligand>
</feature>
<dbReference type="Proteomes" id="UP000663827">
    <property type="component" value="Unassembled WGS sequence"/>
</dbReference>
<dbReference type="InterPro" id="IPR008576">
    <property type="entry name" value="MeTrfase_NTM1"/>
</dbReference>
<evidence type="ECO:0000256" key="6">
    <source>
        <dbReference type="ARBA" id="ARBA00039449"/>
    </source>
</evidence>
<comment type="similarity">
    <text evidence="1">Belongs to the methyltransferase superfamily. NTM1 family.</text>
</comment>
<dbReference type="Pfam" id="PF05891">
    <property type="entry name" value="Methyltransf_PK"/>
    <property type="match status" value="1"/>
</dbReference>
<comment type="catalytic activity">
    <reaction evidence="9">
        <text>N-terminal L-prolyl-L-prolyl-L-lysyl-[protein] + 2 S-adenosyl-L-methionine = N-terminal N,N-dimethyl-L-prolyl-L-prolyl-L-lysyl-[protein] + 2 S-adenosyl-L-homocysteine + 2 H(+)</text>
        <dbReference type="Rhea" id="RHEA:54736"/>
        <dbReference type="Rhea" id="RHEA-COMP:13787"/>
        <dbReference type="Rhea" id="RHEA-COMP:13974"/>
        <dbReference type="ChEBI" id="CHEBI:15378"/>
        <dbReference type="ChEBI" id="CHEBI:57856"/>
        <dbReference type="ChEBI" id="CHEBI:59789"/>
        <dbReference type="ChEBI" id="CHEBI:138059"/>
        <dbReference type="ChEBI" id="CHEBI:138318"/>
        <dbReference type="EC" id="2.1.1.244"/>
    </reaction>
</comment>
<dbReference type="AlphaFoldDB" id="A0A8H3I1G7"/>
<keyword evidence="4 11" id="KW-0949">S-adenosyl-L-methionine</keyword>
<reference evidence="12" key="1">
    <citation type="submission" date="2021-01" db="EMBL/GenBank/DDBJ databases">
        <authorList>
            <person name="Kaushik A."/>
        </authorList>
    </citation>
    <scope>NUCLEOTIDE SEQUENCE</scope>
    <source>
        <strain evidence="12">AG5</strain>
    </source>
</reference>
<evidence type="ECO:0000256" key="5">
    <source>
        <dbReference type="ARBA" id="ARBA00039112"/>
    </source>
</evidence>
<evidence type="ECO:0000256" key="2">
    <source>
        <dbReference type="ARBA" id="ARBA00022603"/>
    </source>
</evidence>
<evidence type="ECO:0000256" key="9">
    <source>
        <dbReference type="ARBA" id="ARBA00047885"/>
    </source>
</evidence>
<dbReference type="PANTHER" id="PTHR12753">
    <property type="entry name" value="AD-003 - RELATED"/>
    <property type="match status" value="1"/>
</dbReference>
<feature type="binding site" evidence="11">
    <location>
        <begin position="152"/>
        <end position="153"/>
    </location>
    <ligand>
        <name>S-adenosyl-L-methionine</name>
        <dbReference type="ChEBI" id="CHEBI:59789"/>
    </ligand>
</feature>
<evidence type="ECO:0000313" key="12">
    <source>
        <dbReference type="EMBL" id="CAE7215162.1"/>
    </source>
</evidence>
<protein>
    <recommendedName>
        <fullName evidence="6">Alpha N-terminal protein methyltransferase 1</fullName>
        <ecNumber evidence="5">2.1.1.244</ecNumber>
    </recommendedName>
    <alternativeName>
        <fullName evidence="7">X-Pro-Lys N-terminal protein methyltransferase 1</fullName>
    </alternativeName>
</protein>
<dbReference type="InterPro" id="IPR029063">
    <property type="entry name" value="SAM-dependent_MTases_sf"/>
</dbReference>
<keyword evidence="2" id="KW-0489">Methyltransferase</keyword>
<keyword evidence="3" id="KW-0808">Transferase</keyword>
<dbReference type="EMBL" id="CAJNJQ010004938">
    <property type="protein sequence ID" value="CAE7215162.1"/>
    <property type="molecule type" value="Genomic_DNA"/>
</dbReference>
<gene>
    <name evidence="12" type="ORF">RDB_LOCUS158708</name>
</gene>
<proteinExistence type="inferred from homology"/>
<dbReference type="Gene3D" id="3.40.50.150">
    <property type="entry name" value="Vaccinia Virus protein VP39"/>
    <property type="match status" value="2"/>
</dbReference>
<evidence type="ECO:0000256" key="11">
    <source>
        <dbReference type="PIRSR" id="PIRSR016958-1"/>
    </source>
</evidence>
<name>A0A8H3I1G7_9AGAM</name>
<evidence type="ECO:0000256" key="10">
    <source>
        <dbReference type="ARBA" id="ARBA00048167"/>
    </source>
</evidence>
<dbReference type="SUPFAM" id="SSF53335">
    <property type="entry name" value="S-adenosyl-L-methionine-dependent methyltransferases"/>
    <property type="match status" value="1"/>
</dbReference>
<dbReference type="EC" id="2.1.1.244" evidence="5"/>
<dbReference type="GO" id="GO:0071885">
    <property type="term" value="F:N-terminal protein N-methyltransferase activity"/>
    <property type="evidence" value="ECO:0007669"/>
    <property type="project" value="UniProtKB-EC"/>
</dbReference>
<evidence type="ECO:0000256" key="3">
    <source>
        <dbReference type="ARBA" id="ARBA00022679"/>
    </source>
</evidence>
<comment type="caution">
    <text evidence="12">The sequence shown here is derived from an EMBL/GenBank/DDBJ whole genome shotgun (WGS) entry which is preliminary data.</text>
</comment>
<dbReference type="GO" id="GO:0032259">
    <property type="term" value="P:methylation"/>
    <property type="evidence" value="ECO:0007669"/>
    <property type="project" value="UniProtKB-KW"/>
</dbReference>